<protein>
    <submittedName>
        <fullName evidence="1">Uncharacterized protein</fullName>
    </submittedName>
</protein>
<accession>A0A7C0X4I2</accession>
<comment type="caution">
    <text evidence="1">The sequence shown here is derived from an EMBL/GenBank/DDBJ whole genome shotgun (WGS) entry which is preliminary data.</text>
</comment>
<gene>
    <name evidence="1" type="ORF">ENG09_04035</name>
</gene>
<dbReference type="EMBL" id="DQZR01000175">
    <property type="protein sequence ID" value="HDM36407.1"/>
    <property type="molecule type" value="Genomic_DNA"/>
</dbReference>
<proteinExistence type="predicted"/>
<dbReference type="AlphaFoldDB" id="A0A7C0X4I2"/>
<dbReference type="Proteomes" id="UP000885863">
    <property type="component" value="Unassembled WGS sequence"/>
</dbReference>
<dbReference type="Gene3D" id="1.10.10.10">
    <property type="entry name" value="Winged helix-like DNA-binding domain superfamily/Winged helix DNA-binding domain"/>
    <property type="match status" value="1"/>
</dbReference>
<reference evidence="1" key="1">
    <citation type="journal article" date="2020" name="mSystems">
        <title>Genome- and Community-Level Interaction Insights into Carbon Utilization and Element Cycling Functions of Hydrothermarchaeota in Hydrothermal Sediment.</title>
        <authorList>
            <person name="Zhou Z."/>
            <person name="Liu Y."/>
            <person name="Xu W."/>
            <person name="Pan J."/>
            <person name="Luo Z.H."/>
            <person name="Li M."/>
        </authorList>
    </citation>
    <scope>NUCLEOTIDE SEQUENCE [LARGE SCALE GENOMIC DNA]</scope>
    <source>
        <strain evidence="1">HyVt-185</strain>
    </source>
</reference>
<dbReference type="SUPFAM" id="SSF46785">
    <property type="entry name" value="Winged helix' DNA-binding domain"/>
    <property type="match status" value="1"/>
</dbReference>
<organism evidence="1">
    <name type="scientific">Candidatus Syntropharchaeum butanivorans</name>
    <dbReference type="NCBI Taxonomy" id="1839936"/>
    <lineage>
        <taxon>Archaea</taxon>
        <taxon>Methanobacteriati</taxon>
        <taxon>Methanobacteriota</taxon>
        <taxon>Stenosarchaea group</taxon>
        <taxon>Methanomicrobia</taxon>
        <taxon>Methanosarcinales</taxon>
        <taxon>ANME-2 cluster</taxon>
        <taxon>Candidatus Syntropharchaeum</taxon>
    </lineage>
</organism>
<dbReference type="InterPro" id="IPR036388">
    <property type="entry name" value="WH-like_DNA-bd_sf"/>
</dbReference>
<sequence>MTKKTLDEIIDEALKDVPEFPNYSVAELAEITDERWPPSRWHVEILEARGVVEHLEQGREKLRKLKQQHLQQQQHLYRRRE</sequence>
<name>A0A7C0X4I2_9EURY</name>
<dbReference type="InterPro" id="IPR036390">
    <property type="entry name" value="WH_DNA-bd_sf"/>
</dbReference>
<evidence type="ECO:0000313" key="1">
    <source>
        <dbReference type="EMBL" id="HDM36407.1"/>
    </source>
</evidence>